<dbReference type="InterPro" id="IPR010998">
    <property type="entry name" value="Integrase_recombinase_N"/>
</dbReference>
<dbReference type="InterPro" id="IPR004107">
    <property type="entry name" value="Integrase_SAM-like_N"/>
</dbReference>
<keyword evidence="4 6" id="KW-0238">DNA-binding</keyword>
<evidence type="ECO:0000256" key="1">
    <source>
        <dbReference type="ARBA" id="ARBA00003283"/>
    </source>
</evidence>
<dbReference type="PROSITE" id="PS51900">
    <property type="entry name" value="CB"/>
    <property type="match status" value="1"/>
</dbReference>
<accession>A0A9D2TSI5</accession>
<dbReference type="InterPro" id="IPR002104">
    <property type="entry name" value="Integrase_catalytic"/>
</dbReference>
<comment type="similarity">
    <text evidence="2">Belongs to the 'phage' integrase family.</text>
</comment>
<comment type="caution">
    <text evidence="9">The sequence shown here is derived from an EMBL/GenBank/DDBJ whole genome shotgun (WGS) entry which is preliminary data.</text>
</comment>
<dbReference type="PANTHER" id="PTHR30349:SF41">
    <property type="entry name" value="INTEGRASE_RECOMBINASE PROTEIN MJ0367-RELATED"/>
    <property type="match status" value="1"/>
</dbReference>
<evidence type="ECO:0000259" key="8">
    <source>
        <dbReference type="PROSITE" id="PS51900"/>
    </source>
</evidence>
<dbReference type="InterPro" id="IPR013762">
    <property type="entry name" value="Integrase-like_cat_sf"/>
</dbReference>
<dbReference type="SUPFAM" id="SSF56349">
    <property type="entry name" value="DNA breaking-rejoining enzymes"/>
    <property type="match status" value="1"/>
</dbReference>
<dbReference type="Pfam" id="PF02899">
    <property type="entry name" value="Phage_int_SAM_1"/>
    <property type="match status" value="1"/>
</dbReference>
<dbReference type="PROSITE" id="PS51898">
    <property type="entry name" value="TYR_RECOMBINASE"/>
    <property type="match status" value="1"/>
</dbReference>
<evidence type="ECO:0000256" key="6">
    <source>
        <dbReference type="PROSITE-ProRule" id="PRU01248"/>
    </source>
</evidence>
<dbReference type="CDD" id="cd00397">
    <property type="entry name" value="DNA_BRE_C"/>
    <property type="match status" value="1"/>
</dbReference>
<sequence length="585" mass="69042">MPAYAIREWRQEEKPKALPEQIIETIDSCEDAAKTAKSRLKKFLAEMGIQDILEMDYPLRKAYQNYLFSACQIQSADRYLLAYDRTKQADIRRRMKTLAGKNQCRWRLEETILFLPYHPDQELAMELDSVRNRSNMVWDFTKPCAWHVKEQVFTTLNEILAITKNPIKRRQRLTGLQYLYDFCTEQEIQDIEDMDLTQEQMFNSYLTEHAPSETYKHQMLAILNLCRKTVFLHNAQINWQANIWYLDGLRIAEHRLNRSSSVTSVSFTEISHKENRRYAKEYMKYQIGVTGQAISTITTRYCLLERFLVRLSEQGQDAASCTTKQIEDYLGELQESGISAKSFNAYISGLNHFFRFLIARNYRGTMPFQPELYQKKIIVKHHDRSVLPEVCEEVLGKLHLLPDHLRCMYLHLWCLGLRISEICTLKGNAYYRQNHDTWIQVYQVKMKNYKRIPIAEGLYRIMEVYIKTHQIGPDDYLFTNKNGGPYRSMTFRHQMKKFCEDHEIDGGDYLFQSHDYRHTVATMLYDNGVSIQGVRDYLGHDYLEMTEQYIDYMPKKIAKENMGFFQKPEHNLAAGLRKKGGRDGK</sequence>
<feature type="domain" description="Core-binding (CB)" evidence="8">
    <location>
        <begin position="273"/>
        <end position="358"/>
    </location>
</feature>
<organism evidence="9 10">
    <name type="scientific">Candidatus Eisenbergiella intestinigallinarum</name>
    <dbReference type="NCBI Taxonomy" id="2838549"/>
    <lineage>
        <taxon>Bacteria</taxon>
        <taxon>Bacillati</taxon>
        <taxon>Bacillota</taxon>
        <taxon>Clostridia</taxon>
        <taxon>Lachnospirales</taxon>
        <taxon>Lachnospiraceae</taxon>
        <taxon>Eisenbergiella</taxon>
    </lineage>
</organism>
<gene>
    <name evidence="9" type="ORF">H9926_13300</name>
</gene>
<dbReference type="AlphaFoldDB" id="A0A9D2TSI5"/>
<evidence type="ECO:0000256" key="3">
    <source>
        <dbReference type="ARBA" id="ARBA00022908"/>
    </source>
</evidence>
<feature type="domain" description="Tyr recombinase" evidence="7">
    <location>
        <begin position="381"/>
        <end position="562"/>
    </location>
</feature>
<evidence type="ECO:0000313" key="10">
    <source>
        <dbReference type="Proteomes" id="UP000823922"/>
    </source>
</evidence>
<proteinExistence type="inferred from homology"/>
<dbReference type="InterPro" id="IPR011010">
    <property type="entry name" value="DNA_brk_join_enz"/>
</dbReference>
<evidence type="ECO:0000256" key="5">
    <source>
        <dbReference type="ARBA" id="ARBA00023172"/>
    </source>
</evidence>
<dbReference type="Gene3D" id="1.10.443.10">
    <property type="entry name" value="Intergrase catalytic core"/>
    <property type="match status" value="1"/>
</dbReference>
<dbReference type="InterPro" id="IPR044068">
    <property type="entry name" value="CB"/>
</dbReference>
<name>A0A9D2TSI5_9FIRM</name>
<dbReference type="GO" id="GO:0006310">
    <property type="term" value="P:DNA recombination"/>
    <property type="evidence" value="ECO:0007669"/>
    <property type="project" value="UniProtKB-KW"/>
</dbReference>
<dbReference type="Gene3D" id="1.10.150.130">
    <property type="match status" value="1"/>
</dbReference>
<dbReference type="EMBL" id="DWVS01000344">
    <property type="protein sequence ID" value="HJC88976.1"/>
    <property type="molecule type" value="Genomic_DNA"/>
</dbReference>
<reference evidence="9" key="1">
    <citation type="journal article" date="2021" name="PeerJ">
        <title>Extensive microbial diversity within the chicken gut microbiome revealed by metagenomics and culture.</title>
        <authorList>
            <person name="Gilroy R."/>
            <person name="Ravi A."/>
            <person name="Getino M."/>
            <person name="Pursley I."/>
            <person name="Horton D.L."/>
            <person name="Alikhan N.F."/>
            <person name="Baker D."/>
            <person name="Gharbi K."/>
            <person name="Hall N."/>
            <person name="Watson M."/>
            <person name="Adriaenssens E.M."/>
            <person name="Foster-Nyarko E."/>
            <person name="Jarju S."/>
            <person name="Secka A."/>
            <person name="Antonio M."/>
            <person name="Oren A."/>
            <person name="Chaudhuri R.R."/>
            <person name="La Ragione R."/>
            <person name="Hildebrand F."/>
            <person name="Pallen M.J."/>
        </authorList>
    </citation>
    <scope>NUCLEOTIDE SEQUENCE</scope>
    <source>
        <strain evidence="9">ChiBcec1-1630</strain>
    </source>
</reference>
<evidence type="ECO:0000259" key="7">
    <source>
        <dbReference type="PROSITE" id="PS51898"/>
    </source>
</evidence>
<dbReference type="Proteomes" id="UP000823922">
    <property type="component" value="Unassembled WGS sequence"/>
</dbReference>
<reference evidence="9" key="2">
    <citation type="submission" date="2021-04" db="EMBL/GenBank/DDBJ databases">
        <authorList>
            <person name="Gilroy R."/>
        </authorList>
    </citation>
    <scope>NUCLEOTIDE SEQUENCE</scope>
    <source>
        <strain evidence="9">ChiBcec1-1630</strain>
    </source>
</reference>
<protein>
    <submittedName>
        <fullName evidence="9">Tyrosine-type recombinase/integrase</fullName>
    </submittedName>
</protein>
<comment type="function">
    <text evidence="1">Site-specific tyrosine recombinase, which acts by catalyzing the cutting and rejoining of the recombining DNA molecules.</text>
</comment>
<dbReference type="InterPro" id="IPR050090">
    <property type="entry name" value="Tyrosine_recombinase_XerCD"/>
</dbReference>
<evidence type="ECO:0000256" key="4">
    <source>
        <dbReference type="ARBA" id="ARBA00023125"/>
    </source>
</evidence>
<evidence type="ECO:0000256" key="2">
    <source>
        <dbReference type="ARBA" id="ARBA00008857"/>
    </source>
</evidence>
<keyword evidence="3" id="KW-0229">DNA integration</keyword>
<dbReference type="PANTHER" id="PTHR30349">
    <property type="entry name" value="PHAGE INTEGRASE-RELATED"/>
    <property type="match status" value="1"/>
</dbReference>
<dbReference type="GO" id="GO:0015074">
    <property type="term" value="P:DNA integration"/>
    <property type="evidence" value="ECO:0007669"/>
    <property type="project" value="UniProtKB-KW"/>
</dbReference>
<dbReference type="GO" id="GO:0003677">
    <property type="term" value="F:DNA binding"/>
    <property type="evidence" value="ECO:0007669"/>
    <property type="project" value="UniProtKB-UniRule"/>
</dbReference>
<evidence type="ECO:0000313" key="9">
    <source>
        <dbReference type="EMBL" id="HJC88976.1"/>
    </source>
</evidence>
<keyword evidence="5" id="KW-0233">DNA recombination</keyword>
<dbReference type="Pfam" id="PF00589">
    <property type="entry name" value="Phage_integrase"/>
    <property type="match status" value="1"/>
</dbReference>